<reference evidence="1 2" key="1">
    <citation type="submission" date="2017-09" db="EMBL/GenBank/DDBJ databases">
        <title>Depth-based differentiation of microbial function through sediment-hosted aquifers and enrichment of novel symbionts in the deep terrestrial subsurface.</title>
        <authorList>
            <person name="Probst A.J."/>
            <person name="Ladd B."/>
            <person name="Jarett J.K."/>
            <person name="Geller-Mcgrath D.E."/>
            <person name="Sieber C.M."/>
            <person name="Emerson J.B."/>
            <person name="Anantharaman K."/>
            <person name="Thomas B.C."/>
            <person name="Malmstrom R."/>
            <person name="Stieglmeier M."/>
            <person name="Klingl A."/>
            <person name="Woyke T."/>
            <person name="Ryan C.M."/>
            <person name="Banfield J.F."/>
        </authorList>
    </citation>
    <scope>NUCLEOTIDE SEQUENCE [LARGE SCALE GENOMIC DNA]</scope>
    <source>
        <strain evidence="1">CG10_big_fil_rev_8_21_14_0_10_37_15</strain>
    </source>
</reference>
<dbReference type="AlphaFoldDB" id="A0A2H0R5W4"/>
<evidence type="ECO:0000313" key="1">
    <source>
        <dbReference type="EMBL" id="PIR41870.1"/>
    </source>
</evidence>
<dbReference type="EMBL" id="PCXP01000019">
    <property type="protein sequence ID" value="PIR41870.1"/>
    <property type="molecule type" value="Genomic_DNA"/>
</dbReference>
<accession>A0A2H0R5W4</accession>
<sequence length="167" mass="19446">MSDEESEKIKAFLCFDANLPNLERCKTNCASSKKSLCIHGFKNKVKVEVCDPKRFHAWSDLRVFTWFLGNIFVNIANGIILPNDCLLMILTKDRNFIEDVKKEWEEKRLWEHLSFVFSNNSISCGRLEVFVQQIDCLNYGNSRTDNLRCAFEKVNSFFLSKNNSQTD</sequence>
<name>A0A2H0R5W4_9BACT</name>
<organism evidence="1 2">
    <name type="scientific">Candidatus Yanofskybacteria bacterium CG10_big_fil_rev_8_21_14_0_10_37_15</name>
    <dbReference type="NCBI Taxonomy" id="1975097"/>
    <lineage>
        <taxon>Bacteria</taxon>
        <taxon>Candidatus Yanofskyibacteriota</taxon>
    </lineage>
</organism>
<protein>
    <submittedName>
        <fullName evidence="1">Uncharacterized protein</fullName>
    </submittedName>
</protein>
<dbReference type="Proteomes" id="UP000230208">
    <property type="component" value="Unassembled WGS sequence"/>
</dbReference>
<gene>
    <name evidence="1" type="ORF">COV30_01620</name>
</gene>
<comment type="caution">
    <text evidence="1">The sequence shown here is derived from an EMBL/GenBank/DDBJ whole genome shotgun (WGS) entry which is preliminary data.</text>
</comment>
<evidence type="ECO:0000313" key="2">
    <source>
        <dbReference type="Proteomes" id="UP000230208"/>
    </source>
</evidence>
<proteinExistence type="predicted"/>